<protein>
    <recommendedName>
        <fullName evidence="4">TNFR-Cys domain-containing protein</fullName>
    </recommendedName>
</protein>
<accession>A0A8C9Z3C6</accession>
<dbReference type="Pfam" id="PF00020">
    <property type="entry name" value="TNFR_c6"/>
    <property type="match status" value="2"/>
</dbReference>
<dbReference type="CDD" id="cd00185">
    <property type="entry name" value="TNFRSF"/>
    <property type="match status" value="1"/>
</dbReference>
<dbReference type="GeneTree" id="ENSGT00950000183126"/>
<evidence type="ECO:0000256" key="3">
    <source>
        <dbReference type="SAM" id="SignalP"/>
    </source>
</evidence>
<evidence type="ECO:0000256" key="1">
    <source>
        <dbReference type="PROSITE-ProRule" id="PRU00206"/>
    </source>
</evidence>
<feature type="repeat" description="TNFR-Cys" evidence="1">
    <location>
        <begin position="63"/>
        <end position="105"/>
    </location>
</feature>
<name>A0A8C9Z3C6_SANLU</name>
<evidence type="ECO:0000259" key="4">
    <source>
        <dbReference type="PROSITE" id="PS50050"/>
    </source>
</evidence>
<dbReference type="FunFam" id="2.10.50.10:FF:000065">
    <property type="entry name" value="TNF receptor superfamily member 14"/>
    <property type="match status" value="1"/>
</dbReference>
<reference evidence="5" key="2">
    <citation type="submission" date="2025-09" db="UniProtKB">
        <authorList>
            <consortium name="Ensembl"/>
        </authorList>
    </citation>
    <scope>IDENTIFICATION</scope>
</reference>
<dbReference type="GO" id="GO:2000406">
    <property type="term" value="P:positive regulation of T cell migration"/>
    <property type="evidence" value="ECO:0007669"/>
    <property type="project" value="TreeGrafter"/>
</dbReference>
<organism evidence="5 6">
    <name type="scientific">Sander lucioperca</name>
    <name type="common">Pike-perch</name>
    <name type="synonym">Perca lucioperca</name>
    <dbReference type="NCBI Taxonomy" id="283035"/>
    <lineage>
        <taxon>Eukaryota</taxon>
        <taxon>Metazoa</taxon>
        <taxon>Chordata</taxon>
        <taxon>Craniata</taxon>
        <taxon>Vertebrata</taxon>
        <taxon>Euteleostomi</taxon>
        <taxon>Actinopterygii</taxon>
        <taxon>Neopterygii</taxon>
        <taxon>Teleostei</taxon>
        <taxon>Neoteleostei</taxon>
        <taxon>Acanthomorphata</taxon>
        <taxon>Eupercaria</taxon>
        <taxon>Perciformes</taxon>
        <taxon>Percoidei</taxon>
        <taxon>Percidae</taxon>
        <taxon>Luciopercinae</taxon>
        <taxon>Sander</taxon>
    </lineage>
</organism>
<dbReference type="SUPFAM" id="SSF57586">
    <property type="entry name" value="TNF receptor-like"/>
    <property type="match status" value="2"/>
</dbReference>
<dbReference type="GO" id="GO:0002720">
    <property type="term" value="P:positive regulation of cytokine production involved in immune response"/>
    <property type="evidence" value="ECO:0007669"/>
    <property type="project" value="TreeGrafter"/>
</dbReference>
<dbReference type="PANTHER" id="PTHR46838">
    <property type="entry name" value="TUMOR NECROSIS FACTOR RECEPTOR SUPERFAMILY MEMBER 14"/>
    <property type="match status" value="1"/>
</dbReference>
<keyword evidence="2" id="KW-0472">Membrane</keyword>
<dbReference type="PROSITE" id="PS50050">
    <property type="entry name" value="TNFR_NGFR_2"/>
    <property type="match status" value="1"/>
</dbReference>
<evidence type="ECO:0000256" key="2">
    <source>
        <dbReference type="SAM" id="Phobius"/>
    </source>
</evidence>
<feature type="domain" description="TNFR-Cys" evidence="4">
    <location>
        <begin position="63"/>
        <end position="105"/>
    </location>
</feature>
<dbReference type="InterPro" id="IPR001368">
    <property type="entry name" value="TNFR/NGFR_Cys_rich_reg"/>
</dbReference>
<dbReference type="GO" id="GO:0046642">
    <property type="term" value="P:negative regulation of alpha-beta T cell proliferation"/>
    <property type="evidence" value="ECO:0007669"/>
    <property type="project" value="TreeGrafter"/>
</dbReference>
<feature type="signal peptide" evidence="3">
    <location>
        <begin position="1"/>
        <end position="26"/>
    </location>
</feature>
<dbReference type="PROSITE" id="PS00652">
    <property type="entry name" value="TNFR_NGFR_1"/>
    <property type="match status" value="1"/>
</dbReference>
<dbReference type="SMART" id="SM00208">
    <property type="entry name" value="TNFR"/>
    <property type="match status" value="4"/>
</dbReference>
<dbReference type="GO" id="GO:0009897">
    <property type="term" value="C:external side of plasma membrane"/>
    <property type="evidence" value="ECO:0007669"/>
    <property type="project" value="TreeGrafter"/>
</dbReference>
<keyword evidence="2" id="KW-0812">Transmembrane</keyword>
<proteinExistence type="predicted"/>
<reference evidence="5" key="1">
    <citation type="submission" date="2025-08" db="UniProtKB">
        <authorList>
            <consortium name="Ensembl"/>
        </authorList>
    </citation>
    <scope>IDENTIFICATION</scope>
</reference>
<dbReference type="AlphaFoldDB" id="A0A8C9Z3C6"/>
<dbReference type="Ensembl" id="ENSSLUT00000035096.1">
    <property type="protein sequence ID" value="ENSSLUP00000034039.1"/>
    <property type="gene ID" value="ENSSLUG00000015133.1"/>
</dbReference>
<keyword evidence="1" id="KW-1015">Disulfide bond</keyword>
<evidence type="ECO:0000313" key="5">
    <source>
        <dbReference type="Ensembl" id="ENSSLUP00000034039.1"/>
    </source>
</evidence>
<keyword evidence="6" id="KW-1185">Reference proteome</keyword>
<dbReference type="PANTHER" id="PTHR46838:SF1">
    <property type="entry name" value="TUMOR NECROSIS FACTOR RECEPTOR SUPERFAMILY MEMBER 14"/>
    <property type="match status" value="1"/>
</dbReference>
<feature type="chain" id="PRO_5034198151" description="TNFR-Cys domain-containing protein" evidence="3">
    <location>
        <begin position="27"/>
        <end position="265"/>
    </location>
</feature>
<feature type="transmembrane region" description="Helical" evidence="2">
    <location>
        <begin position="197"/>
        <end position="223"/>
    </location>
</feature>
<dbReference type="GO" id="GO:0050830">
    <property type="term" value="P:defense response to Gram-positive bacterium"/>
    <property type="evidence" value="ECO:0007669"/>
    <property type="project" value="TreeGrafter"/>
</dbReference>
<dbReference type="CDD" id="cd21699">
    <property type="entry name" value="JMTM_APP_like"/>
    <property type="match status" value="1"/>
</dbReference>
<dbReference type="CDD" id="cd13405">
    <property type="entry name" value="TNFRSF14_teleost"/>
    <property type="match status" value="1"/>
</dbReference>
<keyword evidence="2" id="KW-1133">Transmembrane helix</keyword>
<dbReference type="GO" id="GO:0050829">
    <property type="term" value="P:defense response to Gram-negative bacterium"/>
    <property type="evidence" value="ECO:0007669"/>
    <property type="project" value="TreeGrafter"/>
</dbReference>
<feature type="disulfide bond" evidence="1">
    <location>
        <begin position="64"/>
        <end position="79"/>
    </location>
</feature>
<evidence type="ECO:0000313" key="6">
    <source>
        <dbReference type="Proteomes" id="UP000694568"/>
    </source>
</evidence>
<dbReference type="Proteomes" id="UP000694568">
    <property type="component" value="Unplaced"/>
</dbReference>
<keyword evidence="3" id="KW-0732">Signal</keyword>
<comment type="caution">
    <text evidence="1">Lacks conserved residue(s) required for the propagation of feature annotation.</text>
</comment>
<sequence length="265" mass="28831">MMLRKHLTVASLLILVMSVFRGHTLTCHPITDYMWANTCCSMCPAGSRVDSHCTEQRRTSCLGCDEGTFMSHLTDDMKCFPCVRCDSGSGLKIKTACRTTSDTVCEPLEGFYCLFSSENGCVEAQKHRSCQPGQYISQKGTALKDTECSDCRDGTFSDGTLLTSCQPHTQCQSLNLQLIKPGTASTDAECGEQSSGAVIGIVVGGLVTCLVVAGISLLVVLILRKKGRCKNTVKRNADNQQQNKHPHEEEQLQGVAVINKHRDSS</sequence>
<dbReference type="Gene3D" id="2.10.50.10">
    <property type="entry name" value="Tumor Necrosis Factor Receptor, subunit A, domain 2"/>
    <property type="match status" value="3"/>
</dbReference>